<reference evidence="3 4" key="2">
    <citation type="submission" date="2014-07" db="EMBL/GenBank/DDBJ databases">
        <authorList>
            <person name="Zhang J.E."/>
            <person name="Yang H."/>
            <person name="Guo J."/>
            <person name="Deng Z."/>
            <person name="Luo H."/>
            <person name="Luo M."/>
            <person name="Zhao B."/>
        </authorList>
    </citation>
    <scope>NUCLEOTIDE SEQUENCE [LARGE SCALE GENOMIC DNA]</scope>
    <source>
        <strain evidence="3">ATCC 10762</strain>
        <strain evidence="4">ATCC 10762 / DSM 40127 / CCM 3239 / JCM 4008 / LMG 5968 / NBRC 12843 / NCIMB 8234 / A-377</strain>
    </source>
</reference>
<evidence type="ECO:0000313" key="2">
    <source>
        <dbReference type="EMBL" id="GGU70419.1"/>
    </source>
</evidence>
<dbReference type="GeneID" id="97485371"/>
<dbReference type="SUPFAM" id="SSF52777">
    <property type="entry name" value="CoA-dependent acyltransferases"/>
    <property type="match status" value="1"/>
</dbReference>
<feature type="compositionally biased region" description="Low complexity" evidence="1">
    <location>
        <begin position="1"/>
        <end position="17"/>
    </location>
</feature>
<keyword evidence="4" id="KW-1185">Reference proteome</keyword>
<accession>A0A8H9HJ57</accession>
<dbReference type="EMBL" id="BMUB01000004">
    <property type="protein sequence ID" value="GGU70419.1"/>
    <property type="molecule type" value="Genomic_DNA"/>
</dbReference>
<accession>A0A1E7N7Z5</accession>
<protein>
    <recommendedName>
        <fullName evidence="5">Condensation domain-containing protein</fullName>
    </recommendedName>
</protein>
<dbReference type="Proteomes" id="UP000610124">
    <property type="component" value="Unassembled WGS sequence"/>
</dbReference>
<evidence type="ECO:0008006" key="5">
    <source>
        <dbReference type="Google" id="ProtNLM"/>
    </source>
</evidence>
<reference evidence="2" key="5">
    <citation type="submission" date="2020-09" db="EMBL/GenBank/DDBJ databases">
        <authorList>
            <person name="Sun Q."/>
            <person name="Ohkuma M."/>
        </authorList>
    </citation>
    <scope>NUCLEOTIDE SEQUENCE</scope>
    <source>
        <strain evidence="2">JCM 4434</strain>
    </source>
</reference>
<reference evidence="2" key="1">
    <citation type="journal article" date="2014" name="Int. J. Syst. Evol. Microbiol.">
        <title>Complete genome sequence of Corynebacterium casei LMG S-19264T (=DSM 44701T), isolated from a smear-ripened cheese.</title>
        <authorList>
            <consortium name="US DOE Joint Genome Institute (JGI-PGF)"/>
            <person name="Walter F."/>
            <person name="Albersmeier A."/>
            <person name="Kalinowski J."/>
            <person name="Ruckert C."/>
        </authorList>
    </citation>
    <scope>NUCLEOTIDE SEQUENCE</scope>
    <source>
        <strain evidence="2">JCM 4434</strain>
    </source>
</reference>
<dbReference type="AlphaFoldDB" id="A0A1E7N7Z5"/>
<dbReference type="RefSeq" id="WP_030553065.1">
    <property type="nucleotide sequence ID" value="NZ_BMUB01000004.1"/>
</dbReference>
<evidence type="ECO:0000313" key="3">
    <source>
        <dbReference type="EMBL" id="OEV36822.1"/>
    </source>
</evidence>
<dbReference type="Gene3D" id="3.30.559.10">
    <property type="entry name" value="Chloramphenicol acetyltransferase-like domain"/>
    <property type="match status" value="1"/>
</dbReference>
<organism evidence="3 4">
    <name type="scientific">Kitasatospora aureofaciens</name>
    <name type="common">Streptomyces aureofaciens</name>
    <dbReference type="NCBI Taxonomy" id="1894"/>
    <lineage>
        <taxon>Bacteria</taxon>
        <taxon>Bacillati</taxon>
        <taxon>Actinomycetota</taxon>
        <taxon>Actinomycetes</taxon>
        <taxon>Kitasatosporales</taxon>
        <taxon>Streptomycetaceae</taxon>
        <taxon>Kitasatospora</taxon>
    </lineage>
</organism>
<dbReference type="OrthoDB" id="3528137at2"/>
<proteinExistence type="predicted"/>
<dbReference type="EMBL" id="JPRF03000023">
    <property type="protein sequence ID" value="OEV36822.1"/>
    <property type="molecule type" value="Genomic_DNA"/>
</dbReference>
<name>A0A1E7N7Z5_KITAU</name>
<reference evidence="4" key="4">
    <citation type="submission" date="2016-08" db="EMBL/GenBank/DDBJ databases">
        <title>Sequencing, assembly and comparative genomics of S. aureofaciens ATCC 10762.</title>
        <authorList>
            <person name="Gradnigo J.S."/>
            <person name="Johnson N."/>
            <person name="Somerville G.A."/>
        </authorList>
    </citation>
    <scope>NUCLEOTIDE SEQUENCE [LARGE SCALE GENOMIC DNA]</scope>
    <source>
        <strain evidence="4">ATCC 10762 / DSM 40127 / CCM 3239 / JCM 4008 / LMG 5968 / NBRC 12843 / NCIMB 8234 / A-377</strain>
    </source>
</reference>
<feature type="region of interest" description="Disordered" evidence="1">
    <location>
        <begin position="1"/>
        <end position="20"/>
    </location>
</feature>
<comment type="caution">
    <text evidence="3">The sequence shown here is derived from an EMBL/GenBank/DDBJ whole genome shotgun (WGS) entry which is preliminary data.</text>
</comment>
<dbReference type="InterPro" id="IPR023213">
    <property type="entry name" value="CAT-like_dom_sf"/>
</dbReference>
<sequence>MTAHNAAPHDAAPNDPARTGRQVTVRFAATTGGSGPLTRSQDDMVRCIRRDAPEQINKGSVWPVPPGATLAAGLRALGALVERHESLRTSFPPGFGPDGFPDSQVVHGDGRFAVTVIESGGLDDRELDALAARLGEADVAVPVELTAVPRVRFTLLADGPDLLRLVAVVCRAGADGAATGLLIQDWYALAAGKELPPVTAPTPIQIAAAERSPGAAAR</sequence>
<gene>
    <name evidence="2" type="ORF">GCM10010502_22400</name>
    <name evidence="3" type="ORF">HS99_0027890</name>
</gene>
<evidence type="ECO:0000256" key="1">
    <source>
        <dbReference type="SAM" id="MobiDB-lite"/>
    </source>
</evidence>
<reference evidence="3" key="3">
    <citation type="submission" date="2016-08" db="EMBL/GenBank/DDBJ databases">
        <title>Sequencing, Assembly and Comparative Genomics of S. aureofaciens ATCC 10762.</title>
        <authorList>
            <person name="Gradnigo J.S."/>
            <person name="Johnson N."/>
            <person name="Somerville G.A."/>
        </authorList>
    </citation>
    <scope>NUCLEOTIDE SEQUENCE [LARGE SCALE GENOMIC DNA]</scope>
    <source>
        <strain evidence="3">ATCC 10762</strain>
    </source>
</reference>
<evidence type="ECO:0000313" key="4">
    <source>
        <dbReference type="Proteomes" id="UP000037395"/>
    </source>
</evidence>
<dbReference type="KEGG" id="kau:B6264_29120"/>
<dbReference type="Proteomes" id="UP000037395">
    <property type="component" value="Unassembled WGS sequence"/>
</dbReference>